<name>A0A9N9G3C9_9GLOM</name>
<reference evidence="3" key="1">
    <citation type="submission" date="2021-06" db="EMBL/GenBank/DDBJ databases">
        <authorList>
            <person name="Kallberg Y."/>
            <person name="Tangrot J."/>
            <person name="Rosling A."/>
        </authorList>
    </citation>
    <scope>NUCLEOTIDE SEQUENCE</scope>
    <source>
        <strain evidence="3">IA702</strain>
    </source>
</reference>
<dbReference type="OrthoDB" id="6247875at2759"/>
<proteinExistence type="predicted"/>
<evidence type="ECO:0000256" key="1">
    <source>
        <dbReference type="SAM" id="MobiDB-lite"/>
    </source>
</evidence>
<dbReference type="InterPro" id="IPR009071">
    <property type="entry name" value="HMG_box_dom"/>
</dbReference>
<feature type="domain" description="HMG box" evidence="2">
    <location>
        <begin position="70"/>
        <end position="140"/>
    </location>
</feature>
<accession>A0A9N9G3C9</accession>
<feature type="region of interest" description="Disordered" evidence="1">
    <location>
        <begin position="136"/>
        <end position="168"/>
    </location>
</feature>
<dbReference type="InterPro" id="IPR036910">
    <property type="entry name" value="HMG_box_dom_sf"/>
</dbReference>
<evidence type="ECO:0000313" key="4">
    <source>
        <dbReference type="Proteomes" id="UP000789572"/>
    </source>
</evidence>
<dbReference type="Pfam" id="PF00505">
    <property type="entry name" value="HMG_box"/>
    <property type="match status" value="1"/>
</dbReference>
<organism evidence="3 4">
    <name type="scientific">Paraglomus occultum</name>
    <dbReference type="NCBI Taxonomy" id="144539"/>
    <lineage>
        <taxon>Eukaryota</taxon>
        <taxon>Fungi</taxon>
        <taxon>Fungi incertae sedis</taxon>
        <taxon>Mucoromycota</taxon>
        <taxon>Glomeromycotina</taxon>
        <taxon>Glomeromycetes</taxon>
        <taxon>Paraglomerales</taxon>
        <taxon>Paraglomeraceae</taxon>
        <taxon>Paraglomus</taxon>
    </lineage>
</organism>
<sequence length="272" mass="31405">MADNYFPYTYTSDNDHNLQHRWVIIDEAQIMTSPACHQKHTPILPHIVVPFPPQINPKDLIIKQNKKSKKATKPPNAFMIYRMRYVQQLHSKGYRLPMRDLSPLISKSWREQPDIVVQHYEQLAKEASSYYNEINERVPKRQSEPRLPLSKSSSTHSPVYMSAKEPIYPPRNGTIPVRNSCTEPYQHSLCGNVDKHYSQHPSHYHSPYPYSQLPPTLSQTTFPSSNYVDNTRNPFTLPSINTMSHMPAPRRLADTSNITSNAYPGSLYGSWE</sequence>
<dbReference type="SUPFAM" id="SSF47095">
    <property type="entry name" value="HMG-box"/>
    <property type="match status" value="1"/>
</dbReference>
<gene>
    <name evidence="3" type="ORF">POCULU_LOCUS6373</name>
</gene>
<dbReference type="SMART" id="SM00398">
    <property type="entry name" value="HMG"/>
    <property type="match status" value="1"/>
</dbReference>
<dbReference type="Proteomes" id="UP000789572">
    <property type="component" value="Unassembled WGS sequence"/>
</dbReference>
<dbReference type="Gene3D" id="1.10.30.10">
    <property type="entry name" value="High mobility group box domain"/>
    <property type="match status" value="1"/>
</dbReference>
<dbReference type="AlphaFoldDB" id="A0A9N9G3C9"/>
<evidence type="ECO:0000259" key="2">
    <source>
        <dbReference type="SMART" id="SM00398"/>
    </source>
</evidence>
<dbReference type="EMBL" id="CAJVPJ010001157">
    <property type="protein sequence ID" value="CAG8578661.1"/>
    <property type="molecule type" value="Genomic_DNA"/>
</dbReference>
<keyword evidence="4" id="KW-1185">Reference proteome</keyword>
<evidence type="ECO:0000313" key="3">
    <source>
        <dbReference type="EMBL" id="CAG8578661.1"/>
    </source>
</evidence>
<comment type="caution">
    <text evidence="3">The sequence shown here is derived from an EMBL/GenBank/DDBJ whole genome shotgun (WGS) entry which is preliminary data.</text>
</comment>
<protein>
    <submittedName>
        <fullName evidence="3">2771_t:CDS:1</fullName>
    </submittedName>
</protein>